<evidence type="ECO:0000313" key="2">
    <source>
        <dbReference type="EMBL" id="RMA79235.1"/>
    </source>
</evidence>
<comment type="similarity">
    <text evidence="1">Belongs to the methyltransferase superfamily. RsmJ family.</text>
</comment>
<dbReference type="EC" id="2.1.1.242" evidence="1"/>
<dbReference type="Gene3D" id="3.40.50.150">
    <property type="entry name" value="Vaccinia Virus protein VP39"/>
    <property type="match status" value="1"/>
</dbReference>
<evidence type="ECO:0000256" key="1">
    <source>
        <dbReference type="HAMAP-Rule" id="MF_01523"/>
    </source>
</evidence>
<comment type="function">
    <text evidence="1">Specifically methylates the guanosine in position 1516 of 16S rRNA.</text>
</comment>
<keyword evidence="3" id="KW-1185">Reference proteome</keyword>
<dbReference type="OrthoDB" id="3191794at2"/>
<comment type="subcellular location">
    <subcellularLocation>
        <location evidence="1">Cytoplasm</location>
    </subcellularLocation>
</comment>
<keyword evidence="1" id="KW-0698">rRNA processing</keyword>
<dbReference type="Pfam" id="PF04445">
    <property type="entry name" value="SAM_MT"/>
    <property type="match status" value="1"/>
</dbReference>
<keyword evidence="1" id="KW-0949">S-adenosyl-L-methionine</keyword>
<comment type="catalytic activity">
    <reaction evidence="1">
        <text>guanosine(1516) in 16S rRNA + S-adenosyl-L-methionine = N(2)-methylguanosine(1516) in 16S rRNA + S-adenosyl-L-homocysteine + H(+)</text>
        <dbReference type="Rhea" id="RHEA:43220"/>
        <dbReference type="Rhea" id="RHEA-COMP:10412"/>
        <dbReference type="Rhea" id="RHEA-COMP:10413"/>
        <dbReference type="ChEBI" id="CHEBI:15378"/>
        <dbReference type="ChEBI" id="CHEBI:57856"/>
        <dbReference type="ChEBI" id="CHEBI:59789"/>
        <dbReference type="ChEBI" id="CHEBI:74269"/>
        <dbReference type="ChEBI" id="CHEBI:74481"/>
        <dbReference type="EC" id="2.1.1.242"/>
    </reaction>
</comment>
<sequence>MVTLRHLINAEEQDSLVSELAAELALEVVAQSEDELALRWSGERLSLHFPQQQQGDVFVDFVGGAMQYRVKHGGGFGQAVAKACGLSPRVLPKVLDMTAGLGRDGFVLASLGSEVTLVERQPIVHALLADGLKRASVSEEAQAIAQRLSLVKADASELALQPFEVVYLDPMFPERKKSAAVKKEMTAFHQLVGTDDDADILLTKALELASHRVVVKRPKGAPFLANRKPSQSLTGKSGRFDIYAIRSMAPGKFRSSDGE</sequence>
<protein>
    <recommendedName>
        <fullName evidence="1">Ribosomal RNA small subunit methyltransferase J</fullName>
        <ecNumber evidence="1">2.1.1.242</ecNumber>
    </recommendedName>
    <alternativeName>
        <fullName evidence="1">16S rRNA m2G1516 methyltransferase</fullName>
    </alternativeName>
    <alternativeName>
        <fullName evidence="1">rRNA (guanine-N(2)-)-methyltransferase</fullName>
    </alternativeName>
</protein>
<name>A0A3M0AA24_9GAMM</name>
<feature type="binding site" evidence="1">
    <location>
        <position position="169"/>
    </location>
    <ligand>
        <name>S-adenosyl-L-methionine</name>
        <dbReference type="ChEBI" id="CHEBI:59789"/>
    </ligand>
</feature>
<feature type="binding site" evidence="1">
    <location>
        <begin position="103"/>
        <end position="104"/>
    </location>
    <ligand>
        <name>S-adenosyl-L-methionine</name>
        <dbReference type="ChEBI" id="CHEBI:59789"/>
    </ligand>
</feature>
<gene>
    <name evidence="1" type="primary">rsmJ</name>
    <name evidence="2" type="ORF">DFR27_1671</name>
</gene>
<comment type="caution">
    <text evidence="2">The sequence shown here is derived from an EMBL/GenBank/DDBJ whole genome shotgun (WGS) entry which is preliminary data.</text>
</comment>
<dbReference type="InterPro" id="IPR029063">
    <property type="entry name" value="SAM-dependent_MTases_sf"/>
</dbReference>
<keyword evidence="1" id="KW-0963">Cytoplasm</keyword>
<keyword evidence="1 2" id="KW-0808">Transferase</keyword>
<dbReference type="SUPFAM" id="SSF53335">
    <property type="entry name" value="S-adenosyl-L-methionine-dependent methyltransferases"/>
    <property type="match status" value="1"/>
</dbReference>
<comment type="caution">
    <text evidence="1">Lacks conserved residue(s) required for the propagation of feature annotation.</text>
</comment>
<dbReference type="AlphaFoldDB" id="A0A3M0AA24"/>
<evidence type="ECO:0000313" key="3">
    <source>
        <dbReference type="Proteomes" id="UP000267187"/>
    </source>
</evidence>
<dbReference type="PANTHER" id="PTHR36112:SF1">
    <property type="entry name" value="RIBOSOMAL RNA SMALL SUBUNIT METHYLTRANSFERASE J"/>
    <property type="match status" value="1"/>
</dbReference>
<dbReference type="EMBL" id="REFJ01000004">
    <property type="protein sequence ID" value="RMA79235.1"/>
    <property type="molecule type" value="Genomic_DNA"/>
</dbReference>
<organism evidence="2 3">
    <name type="scientific">Umboniibacter marinipuniceus</name>
    <dbReference type="NCBI Taxonomy" id="569599"/>
    <lineage>
        <taxon>Bacteria</taxon>
        <taxon>Pseudomonadati</taxon>
        <taxon>Pseudomonadota</taxon>
        <taxon>Gammaproteobacteria</taxon>
        <taxon>Cellvibrionales</taxon>
        <taxon>Cellvibrionaceae</taxon>
        <taxon>Umboniibacter</taxon>
    </lineage>
</organism>
<dbReference type="GO" id="GO:0008990">
    <property type="term" value="F:rRNA (guanine-N2-)-methyltransferase activity"/>
    <property type="evidence" value="ECO:0007669"/>
    <property type="project" value="UniProtKB-UniRule"/>
</dbReference>
<dbReference type="PANTHER" id="PTHR36112">
    <property type="entry name" value="RIBOSOMAL RNA SMALL SUBUNIT METHYLTRANSFERASE J"/>
    <property type="match status" value="1"/>
</dbReference>
<keyword evidence="1 2" id="KW-0489">Methyltransferase</keyword>
<dbReference type="GO" id="GO:0005737">
    <property type="term" value="C:cytoplasm"/>
    <property type="evidence" value="ECO:0007669"/>
    <property type="project" value="UniProtKB-SubCell"/>
</dbReference>
<reference evidence="2 3" key="1">
    <citation type="submission" date="2018-10" db="EMBL/GenBank/DDBJ databases">
        <title>Genomic Encyclopedia of Type Strains, Phase IV (KMG-IV): sequencing the most valuable type-strain genomes for metagenomic binning, comparative biology and taxonomic classification.</title>
        <authorList>
            <person name="Goeker M."/>
        </authorList>
    </citation>
    <scope>NUCLEOTIDE SEQUENCE [LARGE SCALE GENOMIC DNA]</scope>
    <source>
        <strain evidence="2 3">DSM 25080</strain>
    </source>
</reference>
<proteinExistence type="inferred from homology"/>
<dbReference type="Proteomes" id="UP000267187">
    <property type="component" value="Unassembled WGS sequence"/>
</dbReference>
<accession>A0A3M0AA24</accession>
<dbReference type="InterPro" id="IPR007536">
    <property type="entry name" value="16SrRNA_methylTrfase_J"/>
</dbReference>
<feature type="binding site" evidence="1">
    <location>
        <begin position="119"/>
        <end position="120"/>
    </location>
    <ligand>
        <name>S-adenosyl-L-methionine</name>
        <dbReference type="ChEBI" id="CHEBI:59789"/>
    </ligand>
</feature>
<dbReference type="HAMAP" id="MF_01523">
    <property type="entry name" value="16SrRNA_methyltr_J"/>
    <property type="match status" value="1"/>
</dbReference>